<accession>A0A935Q235</accession>
<dbReference type="AlphaFoldDB" id="A0A935Q235"/>
<sequence length="83" mass="8841">MRTTADGRERREPVAICRLKRVAADCKQDIPADVAVAGSAKEEWPPRRRIGAGPASLTVARDLSRAPLGYEVVTTTAMPAPAA</sequence>
<proteinExistence type="predicted"/>
<organism evidence="1 2">
    <name type="scientific">Candidatus Accumulibacter proximus</name>
    <dbReference type="NCBI Taxonomy" id="2954385"/>
    <lineage>
        <taxon>Bacteria</taxon>
        <taxon>Pseudomonadati</taxon>
        <taxon>Pseudomonadota</taxon>
        <taxon>Betaproteobacteria</taxon>
        <taxon>Candidatus Accumulibacter</taxon>
    </lineage>
</organism>
<reference evidence="1 2" key="1">
    <citation type="submission" date="2020-10" db="EMBL/GenBank/DDBJ databases">
        <title>Connecting structure to function with the recovery of over 1000 high-quality activated sludge metagenome-assembled genomes encoding full-length rRNA genes using long-read sequencing.</title>
        <authorList>
            <person name="Singleton C.M."/>
            <person name="Petriglieri F."/>
            <person name="Kristensen J.M."/>
            <person name="Kirkegaard R.H."/>
            <person name="Michaelsen T.Y."/>
            <person name="Andersen M.H."/>
            <person name="Karst S.M."/>
            <person name="Dueholm M.S."/>
            <person name="Nielsen P.H."/>
            <person name="Albertsen M."/>
        </authorList>
    </citation>
    <scope>NUCLEOTIDE SEQUENCE [LARGE SCALE GENOMIC DNA]</scope>
    <source>
        <strain evidence="1">EsbW_18-Q3-R4-48_BATAC.285</strain>
    </source>
</reference>
<dbReference type="Proteomes" id="UP000697998">
    <property type="component" value="Unassembled WGS sequence"/>
</dbReference>
<protein>
    <submittedName>
        <fullName evidence="1">Uncharacterized protein</fullName>
    </submittedName>
</protein>
<name>A0A935Q235_9PROT</name>
<evidence type="ECO:0000313" key="2">
    <source>
        <dbReference type="Proteomes" id="UP000697998"/>
    </source>
</evidence>
<gene>
    <name evidence="1" type="ORF">IPJ27_19765</name>
</gene>
<evidence type="ECO:0000313" key="1">
    <source>
        <dbReference type="EMBL" id="MBK7676812.1"/>
    </source>
</evidence>
<comment type="caution">
    <text evidence="1">The sequence shown here is derived from an EMBL/GenBank/DDBJ whole genome shotgun (WGS) entry which is preliminary data.</text>
</comment>
<dbReference type="EMBL" id="JADJMH010000026">
    <property type="protein sequence ID" value="MBK7676812.1"/>
    <property type="molecule type" value="Genomic_DNA"/>
</dbReference>